<dbReference type="STRING" id="690417.IC63_11410"/>
<dbReference type="Proteomes" id="UP000029917">
    <property type="component" value="Unassembled WGS sequence"/>
</dbReference>
<keyword evidence="4" id="KW-1185">Reference proteome</keyword>
<keyword evidence="1" id="KW-0732">Signal</keyword>
<dbReference type="RefSeq" id="WP_036720296.1">
    <property type="nucleotide sequence ID" value="NZ_JRKS01000037.1"/>
</dbReference>
<sequence length="204" mass="21624">MRHLLALCLCLAAGPALATPEYVLPTLFDVSGVSAGDRLNIRDRPSASGAVIGTLAPDATGVEVVAERNGWAMVNTAERAGWVNARYLAYRTDVWIAGALPATLNCLGTEPFWALRQVGSRMVFETPGTSRPLDRRAVLDDGRFRSPVRAVVAGDGNGRMTAVIQPAQCSDGMSDRVYGLSAALVFDGAGQRSQMLSGCCRITP</sequence>
<gene>
    <name evidence="3" type="ORF">IC63_11410</name>
</gene>
<dbReference type="AlphaFoldDB" id="A0A099F540"/>
<name>A0A099F540_9RHOB</name>
<accession>A0A099F540</accession>
<evidence type="ECO:0000256" key="1">
    <source>
        <dbReference type="SAM" id="SignalP"/>
    </source>
</evidence>
<dbReference type="OrthoDB" id="5489750at2"/>
<evidence type="ECO:0000313" key="4">
    <source>
        <dbReference type="Proteomes" id="UP000029917"/>
    </source>
</evidence>
<reference evidence="3 4" key="2">
    <citation type="submission" date="2014-10" db="EMBL/GenBank/DDBJ databases">
        <title>Paracoccus sanguinis sp. nov., isolated from clinical specimens of New York State patients.</title>
        <authorList>
            <person name="Mingle L.A."/>
            <person name="Cole J.A."/>
            <person name="Lapierre P."/>
            <person name="Musser K.A."/>
        </authorList>
    </citation>
    <scope>NUCLEOTIDE SEQUENCE [LARGE SCALE GENOMIC DNA]</scope>
    <source>
        <strain evidence="3 4">HAMBI 3106</strain>
    </source>
</reference>
<reference evidence="3 4" key="1">
    <citation type="submission" date="2014-09" db="EMBL/GenBank/DDBJ databases">
        <authorList>
            <person name="McGinnis J.M."/>
            <person name="Wolfgang W.J."/>
        </authorList>
    </citation>
    <scope>NUCLEOTIDE SEQUENCE [LARGE SCALE GENOMIC DNA]</scope>
    <source>
        <strain evidence="3 4">HAMBI 3106</strain>
    </source>
</reference>
<dbReference type="EMBL" id="JRKS01000037">
    <property type="protein sequence ID" value="KGJ05272.1"/>
    <property type="molecule type" value="Genomic_DNA"/>
</dbReference>
<proteinExistence type="predicted"/>
<dbReference type="InterPro" id="IPR003646">
    <property type="entry name" value="SH3-like_bac-type"/>
</dbReference>
<organism evidence="3 4">
    <name type="scientific">Paracoccus sphaerophysae</name>
    <dbReference type="NCBI Taxonomy" id="690417"/>
    <lineage>
        <taxon>Bacteria</taxon>
        <taxon>Pseudomonadati</taxon>
        <taxon>Pseudomonadota</taxon>
        <taxon>Alphaproteobacteria</taxon>
        <taxon>Rhodobacterales</taxon>
        <taxon>Paracoccaceae</taxon>
        <taxon>Paracoccus</taxon>
    </lineage>
</organism>
<feature type="signal peptide" evidence="1">
    <location>
        <begin position="1"/>
        <end position="18"/>
    </location>
</feature>
<comment type="caution">
    <text evidence="3">The sequence shown here is derived from an EMBL/GenBank/DDBJ whole genome shotgun (WGS) entry which is preliminary data.</text>
</comment>
<feature type="domain" description="SH3b" evidence="2">
    <location>
        <begin position="37"/>
        <end position="88"/>
    </location>
</feature>
<feature type="chain" id="PRO_5001945768" description="SH3b domain-containing protein" evidence="1">
    <location>
        <begin position="19"/>
        <end position="204"/>
    </location>
</feature>
<dbReference type="Pfam" id="PF08239">
    <property type="entry name" value="SH3_3"/>
    <property type="match status" value="1"/>
</dbReference>
<evidence type="ECO:0000313" key="3">
    <source>
        <dbReference type="EMBL" id="KGJ05272.1"/>
    </source>
</evidence>
<dbReference type="Gene3D" id="2.30.30.40">
    <property type="entry name" value="SH3 Domains"/>
    <property type="match status" value="1"/>
</dbReference>
<evidence type="ECO:0000259" key="2">
    <source>
        <dbReference type="Pfam" id="PF08239"/>
    </source>
</evidence>
<protein>
    <recommendedName>
        <fullName evidence="2">SH3b domain-containing protein</fullName>
    </recommendedName>
</protein>